<evidence type="ECO:0000256" key="2">
    <source>
        <dbReference type="SAM" id="SignalP"/>
    </source>
</evidence>
<comment type="caution">
    <text evidence="3">The sequence shown here is derived from an EMBL/GenBank/DDBJ whole genome shotgun (WGS) entry which is preliminary data.</text>
</comment>
<keyword evidence="2" id="KW-0732">Signal</keyword>
<evidence type="ECO:0000313" key="3">
    <source>
        <dbReference type="EMBL" id="MCP9272208.1"/>
    </source>
</evidence>
<keyword evidence="4" id="KW-1185">Reference proteome</keyword>
<evidence type="ECO:0000256" key="1">
    <source>
        <dbReference type="SAM" id="MobiDB-lite"/>
    </source>
</evidence>
<organism evidence="3 4">
    <name type="scientific">Mycolicibacterium arenosum</name>
    <dbReference type="NCBI Taxonomy" id="2952157"/>
    <lineage>
        <taxon>Bacteria</taxon>
        <taxon>Bacillati</taxon>
        <taxon>Actinomycetota</taxon>
        <taxon>Actinomycetes</taxon>
        <taxon>Mycobacteriales</taxon>
        <taxon>Mycobacteriaceae</taxon>
        <taxon>Mycolicibacterium</taxon>
    </lineage>
</organism>
<gene>
    <name evidence="3" type="ORF">NM203_08425</name>
</gene>
<name>A0ABT1LZ76_9MYCO</name>
<proteinExistence type="predicted"/>
<dbReference type="EMBL" id="JANDBD010000003">
    <property type="protein sequence ID" value="MCP9272208.1"/>
    <property type="molecule type" value="Genomic_DNA"/>
</dbReference>
<dbReference type="RefSeq" id="WP_255059386.1">
    <property type="nucleotide sequence ID" value="NZ_JANDBD010000003.1"/>
</dbReference>
<feature type="chain" id="PRO_5045602456" evidence="2">
    <location>
        <begin position="39"/>
        <end position="88"/>
    </location>
</feature>
<feature type="signal peptide" evidence="2">
    <location>
        <begin position="1"/>
        <end position="38"/>
    </location>
</feature>
<reference evidence="3 4" key="1">
    <citation type="submission" date="2022-06" db="EMBL/GenBank/DDBJ databases">
        <title>Mycolicibacterium sp. CAU 1645 isolated from seawater.</title>
        <authorList>
            <person name="Kim W."/>
        </authorList>
    </citation>
    <scope>NUCLEOTIDE SEQUENCE [LARGE SCALE GENOMIC DNA]</scope>
    <source>
        <strain evidence="3 4">CAU 1645</strain>
    </source>
</reference>
<sequence>MNAQSKSRIARIVIMPVAAASIAGGVALGLSGAANASAAESPSGPAVVAVPQTTAHPAPNATPGNWWHRHHPSLLDPTSAVNFTMPGA</sequence>
<protein>
    <submittedName>
        <fullName evidence="3">Uncharacterized protein</fullName>
    </submittedName>
</protein>
<accession>A0ABT1LZ76</accession>
<feature type="region of interest" description="Disordered" evidence="1">
    <location>
        <begin position="33"/>
        <end position="88"/>
    </location>
</feature>
<evidence type="ECO:0000313" key="4">
    <source>
        <dbReference type="Proteomes" id="UP001651690"/>
    </source>
</evidence>
<dbReference type="Proteomes" id="UP001651690">
    <property type="component" value="Unassembled WGS sequence"/>
</dbReference>
<feature type="compositionally biased region" description="Low complexity" evidence="1">
    <location>
        <begin position="33"/>
        <end position="51"/>
    </location>
</feature>